<dbReference type="InterPro" id="IPR027417">
    <property type="entry name" value="P-loop_NTPase"/>
</dbReference>
<dbReference type="InterPro" id="IPR003439">
    <property type="entry name" value="ABC_transporter-like_ATP-bd"/>
</dbReference>
<dbReference type="GO" id="GO:0005524">
    <property type="term" value="F:ATP binding"/>
    <property type="evidence" value="ECO:0007669"/>
    <property type="project" value="UniProtKB-KW"/>
</dbReference>
<reference evidence="7 8" key="1">
    <citation type="journal article" date="2012" name="J. Bacteriol.">
        <title>Draft Genome Sequence of Agrobacterium albertimagni Strain AOL15.</title>
        <authorList>
            <person name="Trimble W.L."/>
            <person name="Phung le T."/>
            <person name="Meyer F."/>
            <person name="Gilbert J.A."/>
            <person name="Silver S."/>
        </authorList>
    </citation>
    <scope>NUCLEOTIDE SEQUENCE [LARGE SCALE GENOMIC DNA]</scope>
    <source>
        <strain evidence="7 8">AOL15</strain>
    </source>
</reference>
<evidence type="ECO:0000256" key="1">
    <source>
        <dbReference type="ARBA" id="ARBA00004417"/>
    </source>
</evidence>
<proteinExistence type="inferred from homology"/>
<organism evidence="7 8">
    <name type="scientific">Agrobacterium albertimagni AOL15</name>
    <dbReference type="NCBI Taxonomy" id="1156935"/>
    <lineage>
        <taxon>Bacteria</taxon>
        <taxon>Pseudomonadati</taxon>
        <taxon>Pseudomonadota</taxon>
        <taxon>Alphaproteobacteria</taxon>
        <taxon>Hyphomicrobiales</taxon>
        <taxon>Rhizobiaceae</taxon>
        <taxon>Rhizobium/Agrobacterium group</taxon>
        <taxon>Agrobacterium</taxon>
    </lineage>
</organism>
<comment type="subcellular location">
    <subcellularLocation>
        <location evidence="1">Cell inner membrane</location>
        <topology evidence="1">Peripheral membrane protein</topology>
    </subcellularLocation>
</comment>
<name>K2Q824_9HYPH</name>
<gene>
    <name evidence="7" type="ORF">QWE_07336</name>
</gene>
<feature type="domain" description="ABC transporter" evidence="6">
    <location>
        <begin position="7"/>
        <end position="237"/>
    </location>
</feature>
<dbReference type="GO" id="GO:0016887">
    <property type="term" value="F:ATP hydrolysis activity"/>
    <property type="evidence" value="ECO:0007669"/>
    <property type="project" value="InterPro"/>
</dbReference>
<dbReference type="Pfam" id="PF00005">
    <property type="entry name" value="ABC_tran"/>
    <property type="match status" value="1"/>
</dbReference>
<dbReference type="PANTHER" id="PTHR42781:SF4">
    <property type="entry name" value="SPERMIDINE_PUTRESCINE IMPORT ATP-BINDING PROTEIN POTA"/>
    <property type="match status" value="1"/>
</dbReference>
<dbReference type="STRING" id="1156935.QWE_07336"/>
<dbReference type="InterPro" id="IPR050093">
    <property type="entry name" value="ABC_SmlMolc_Importer"/>
</dbReference>
<dbReference type="AlphaFoldDB" id="K2Q824"/>
<keyword evidence="4" id="KW-0547">Nucleotide-binding</keyword>
<dbReference type="EMBL" id="ALJF01000006">
    <property type="protein sequence ID" value="EKF59894.1"/>
    <property type="molecule type" value="Genomic_DNA"/>
</dbReference>
<dbReference type="InterPro" id="IPR017871">
    <property type="entry name" value="ABC_transporter-like_CS"/>
</dbReference>
<dbReference type="InterPro" id="IPR003593">
    <property type="entry name" value="AAA+_ATPase"/>
</dbReference>
<evidence type="ECO:0000256" key="2">
    <source>
        <dbReference type="ARBA" id="ARBA00005417"/>
    </source>
</evidence>
<comment type="caution">
    <text evidence="7">The sequence shown here is derived from an EMBL/GenBank/DDBJ whole genome shotgun (WGS) entry which is preliminary data.</text>
</comment>
<dbReference type="GO" id="GO:0140359">
    <property type="term" value="F:ABC-type transporter activity"/>
    <property type="evidence" value="ECO:0007669"/>
    <property type="project" value="UniProtKB-ARBA"/>
</dbReference>
<comment type="similarity">
    <text evidence="2">Belongs to the ABC transporter superfamily.</text>
</comment>
<dbReference type="FunFam" id="3.40.50.300:FF:000042">
    <property type="entry name" value="Maltose/maltodextrin ABC transporter, ATP-binding protein"/>
    <property type="match status" value="1"/>
</dbReference>
<dbReference type="PROSITE" id="PS00211">
    <property type="entry name" value="ABC_TRANSPORTER_1"/>
    <property type="match status" value="1"/>
</dbReference>
<keyword evidence="3" id="KW-0813">Transport</keyword>
<dbReference type="Proteomes" id="UP000007123">
    <property type="component" value="Unassembled WGS sequence"/>
</dbReference>
<dbReference type="OrthoDB" id="9802264at2"/>
<evidence type="ECO:0000256" key="3">
    <source>
        <dbReference type="ARBA" id="ARBA00022448"/>
    </source>
</evidence>
<dbReference type="SUPFAM" id="SSF52540">
    <property type="entry name" value="P-loop containing nucleoside triphosphate hydrolases"/>
    <property type="match status" value="1"/>
</dbReference>
<dbReference type="PATRIC" id="fig|1156935.5.peg.1476"/>
<dbReference type="GO" id="GO:0043190">
    <property type="term" value="C:ATP-binding cassette (ABC) transporter complex"/>
    <property type="evidence" value="ECO:0007669"/>
    <property type="project" value="UniProtKB-ARBA"/>
</dbReference>
<keyword evidence="8" id="KW-1185">Reference proteome</keyword>
<evidence type="ECO:0000256" key="5">
    <source>
        <dbReference type="ARBA" id="ARBA00022840"/>
    </source>
</evidence>
<dbReference type="SMART" id="SM00382">
    <property type="entry name" value="AAA"/>
    <property type="match status" value="1"/>
</dbReference>
<evidence type="ECO:0000313" key="8">
    <source>
        <dbReference type="Proteomes" id="UP000007123"/>
    </source>
</evidence>
<sequence>MSDASFLTLDKLSLAYGKTIAVKDLDLEVRKGELLALLGPSGCGKTTTMRSIAGLMNPVSGRIRLDGSDITRVSANKRAVGLVFQSYALFPHLSVFDNVAFGLKLKGMRGAELDAKVSAGLKSVGLSAFASRKTPELSGGQQQRVALARSMVMEPKVLLLDEPLSNLDARLRLEMRTELQRVQKESGVTMIFVTHDQVEALALADRIVVMKGGAIEQIGTPQEIYNHPVSSFVADFVGFENIFAVRDGKLVTSGGDISLRDELPVAEGLAWRPRAVTMGSGPLTGVVRGVSFAGGTREYVLESRLGVIKAEVDAALPAHGLGAEIAFDLPVADAAPLQRFG</sequence>
<evidence type="ECO:0000313" key="7">
    <source>
        <dbReference type="EMBL" id="EKF59894.1"/>
    </source>
</evidence>
<dbReference type="Gene3D" id="3.40.50.300">
    <property type="entry name" value="P-loop containing nucleotide triphosphate hydrolases"/>
    <property type="match status" value="1"/>
</dbReference>
<accession>K2Q824</accession>
<dbReference type="eggNOG" id="COG3842">
    <property type="taxonomic scope" value="Bacteria"/>
</dbReference>
<protein>
    <submittedName>
        <fullName evidence="7">Spermidine/putrescine ABC transporter ATPase</fullName>
    </submittedName>
</protein>
<keyword evidence="5" id="KW-0067">ATP-binding</keyword>
<evidence type="ECO:0000256" key="4">
    <source>
        <dbReference type="ARBA" id="ARBA00022741"/>
    </source>
</evidence>
<dbReference type="PROSITE" id="PS50893">
    <property type="entry name" value="ABC_TRANSPORTER_2"/>
    <property type="match status" value="1"/>
</dbReference>
<dbReference type="PANTHER" id="PTHR42781">
    <property type="entry name" value="SPERMIDINE/PUTRESCINE IMPORT ATP-BINDING PROTEIN POTA"/>
    <property type="match status" value="1"/>
</dbReference>
<dbReference type="RefSeq" id="WP_006725465.1">
    <property type="nucleotide sequence ID" value="NZ_ALJF01000006.1"/>
</dbReference>
<evidence type="ECO:0000259" key="6">
    <source>
        <dbReference type="PROSITE" id="PS50893"/>
    </source>
</evidence>